<keyword evidence="2" id="KW-1185">Reference proteome</keyword>
<dbReference type="Pfam" id="PF04820">
    <property type="entry name" value="Trp_halogenase"/>
    <property type="match status" value="1"/>
</dbReference>
<name>A0ABX5WYB1_9GAMM</name>
<dbReference type="InterPro" id="IPR036188">
    <property type="entry name" value="FAD/NAD-bd_sf"/>
</dbReference>
<dbReference type="PANTHER" id="PTHR43747">
    <property type="entry name" value="FAD-BINDING PROTEIN"/>
    <property type="match status" value="1"/>
</dbReference>
<reference evidence="1 2" key="1">
    <citation type="submission" date="2019-07" db="EMBL/GenBank/DDBJ databases">
        <title>Shewanella sp. YLB-06 whole genomic sequence.</title>
        <authorList>
            <person name="Yu L."/>
        </authorList>
    </citation>
    <scope>NUCLEOTIDE SEQUENCE [LARGE SCALE GENOMIC DNA]</scope>
    <source>
        <strain evidence="1 2">YLB-06</strain>
    </source>
</reference>
<evidence type="ECO:0000313" key="2">
    <source>
        <dbReference type="Proteomes" id="UP000315947"/>
    </source>
</evidence>
<proteinExistence type="predicted"/>
<dbReference type="InterPro" id="IPR050816">
    <property type="entry name" value="Flavin-dep_Halogenase_NPB"/>
</dbReference>
<protein>
    <recommendedName>
        <fullName evidence="3">Tryptophan halogenase</fullName>
    </recommendedName>
</protein>
<dbReference type="InterPro" id="IPR006905">
    <property type="entry name" value="Flavin_halogenase"/>
</dbReference>
<organism evidence="1 2">
    <name type="scientific">Shewanella psychropiezotolerans</name>
    <dbReference type="NCBI Taxonomy" id="2593655"/>
    <lineage>
        <taxon>Bacteria</taxon>
        <taxon>Pseudomonadati</taxon>
        <taxon>Pseudomonadota</taxon>
        <taxon>Gammaproteobacteria</taxon>
        <taxon>Alteromonadales</taxon>
        <taxon>Shewanellaceae</taxon>
        <taxon>Shewanella</taxon>
    </lineage>
</organism>
<evidence type="ECO:0008006" key="3">
    <source>
        <dbReference type="Google" id="ProtNLM"/>
    </source>
</evidence>
<dbReference type="Proteomes" id="UP000315947">
    <property type="component" value="Chromosome"/>
</dbReference>
<dbReference type="PANTHER" id="PTHR43747:SF1">
    <property type="entry name" value="SLR1998 PROTEIN"/>
    <property type="match status" value="1"/>
</dbReference>
<dbReference type="EMBL" id="CP041614">
    <property type="protein sequence ID" value="QDO84075.1"/>
    <property type="molecule type" value="Genomic_DNA"/>
</dbReference>
<dbReference type="RefSeq" id="WP_144046441.1">
    <property type="nucleotide sequence ID" value="NZ_CP041614.1"/>
</dbReference>
<sequence>MFNGRRAAHHGAVRARYRFHRRQSYRFAVLSGVLGQQQSYERHLVSSPTGPGWIVDRHQFDSMLLAQCHHYQVRVHWQATLDHVHRQADDHWLLTFKHTDPPDIRARFVIDASGRARALTKQLGINSLQLDKMVASCCHIENDNQHFTGTAHIASDVQGWWYYAKYSPLRGSLCYFSDSDLGLPTSPEALLSQAAKQTPLVNILAGTRPIKHTFKRCAAYSSALQDCTGHHWLAVGDAAVSFDPLSSYGMTSALSGAFYASQAVMRFFNGQPEYLQVYQSLIQRNYVSYLARREQEYTKINPELSLFWQRRHS</sequence>
<accession>A0ABX5WYB1</accession>
<evidence type="ECO:0000313" key="1">
    <source>
        <dbReference type="EMBL" id="QDO84075.1"/>
    </source>
</evidence>
<dbReference type="SUPFAM" id="SSF51905">
    <property type="entry name" value="FAD/NAD(P)-binding domain"/>
    <property type="match status" value="1"/>
</dbReference>
<dbReference type="Gene3D" id="3.50.50.60">
    <property type="entry name" value="FAD/NAD(P)-binding domain"/>
    <property type="match status" value="1"/>
</dbReference>
<gene>
    <name evidence="1" type="ORF">FM037_13580</name>
</gene>